<evidence type="ECO:0000256" key="6">
    <source>
        <dbReference type="ARBA" id="ARBA00038076"/>
    </source>
</evidence>
<dbReference type="PANTHER" id="PTHR30572:SF4">
    <property type="entry name" value="ABC TRANSPORTER PERMEASE YTRF"/>
    <property type="match status" value="1"/>
</dbReference>
<comment type="subcellular location">
    <subcellularLocation>
        <location evidence="1">Cell membrane</location>
        <topology evidence="1">Multi-pass membrane protein</topology>
    </subcellularLocation>
</comment>
<dbReference type="InterPro" id="IPR025857">
    <property type="entry name" value="MacB_PCD"/>
</dbReference>
<proteinExistence type="inferred from homology"/>
<evidence type="ECO:0000256" key="2">
    <source>
        <dbReference type="ARBA" id="ARBA00022475"/>
    </source>
</evidence>
<feature type="domain" description="ABC3 transporter permease C-terminal" evidence="8">
    <location>
        <begin position="286"/>
        <end position="398"/>
    </location>
</feature>
<feature type="transmembrane region" description="Helical" evidence="7">
    <location>
        <begin position="370"/>
        <end position="388"/>
    </location>
</feature>
<keyword evidence="4 7" id="KW-1133">Transmembrane helix</keyword>
<accession>A0AA86N3J4</accession>
<dbReference type="InterPro" id="IPR003838">
    <property type="entry name" value="ABC3_permease_C"/>
</dbReference>
<dbReference type="GO" id="GO:0005886">
    <property type="term" value="C:plasma membrane"/>
    <property type="evidence" value="ECO:0007669"/>
    <property type="project" value="UniProtKB-SubCell"/>
</dbReference>
<comment type="similarity">
    <text evidence="6">Belongs to the ABC-4 integral membrane protein family.</text>
</comment>
<evidence type="ECO:0000313" key="11">
    <source>
        <dbReference type="Proteomes" id="UP001179121"/>
    </source>
</evidence>
<feature type="transmembrane region" description="Helical" evidence="7">
    <location>
        <begin position="326"/>
        <end position="350"/>
    </location>
</feature>
<evidence type="ECO:0000256" key="3">
    <source>
        <dbReference type="ARBA" id="ARBA00022692"/>
    </source>
</evidence>
<dbReference type="KEGG" id="nti:DNFV4_04443"/>
<keyword evidence="2" id="KW-1003">Cell membrane</keyword>
<evidence type="ECO:0000256" key="5">
    <source>
        <dbReference type="ARBA" id="ARBA00023136"/>
    </source>
</evidence>
<evidence type="ECO:0000259" key="8">
    <source>
        <dbReference type="Pfam" id="PF02687"/>
    </source>
</evidence>
<feature type="transmembrane region" description="Helical" evidence="7">
    <location>
        <begin position="21"/>
        <end position="45"/>
    </location>
</feature>
<dbReference type="Pfam" id="PF02687">
    <property type="entry name" value="FtsX"/>
    <property type="match status" value="1"/>
</dbReference>
<sequence length="405" mass="43030">MTGQLAIRVLARNPLRTGLTMLGIVIGIGAVVTMVSVGEGASALIQSEISSLGLNAVIIVPGATTVGGVRSGLGGVSTLTVDDAREIQKRVRGVSLMTYATRGVLQVVRENKNWNTVVTGVTASLPDIRDWPVEAGTFFSQSDEDVAAKVAVLGRTVAQNLFERGEEIVGAQIRIKNVPLRVLGVLKPKGQSFTGQDQDDIVFLPFSTAERKVLGTKLLGTVGAIFVKAGPEARMSEMVQDVRELLRARHRLHQTEEDDFTVRTMEDVAKMSAGTSRTMMLLLLGIASIALLVGGIGIMNILLVSVTERTREIGIRMALGAKRQDILLQFLMEAVVLSSVGGLLGVLVGIGGARVLSGLAGWPVTISLDAIVVAVLFSVAVGIFFGLYPANRASRLNPIEALHYE</sequence>
<dbReference type="Pfam" id="PF12704">
    <property type="entry name" value="MacB_PCD"/>
    <property type="match status" value="1"/>
</dbReference>
<keyword evidence="5 7" id="KW-0472">Membrane</keyword>
<reference evidence="10" key="1">
    <citation type="submission" date="2022-10" db="EMBL/GenBank/DDBJ databases">
        <authorList>
            <person name="Koch H."/>
        </authorList>
    </citation>
    <scope>NUCLEOTIDE SEQUENCE</scope>
    <source>
        <strain evidence="10">DNF</strain>
    </source>
</reference>
<evidence type="ECO:0000259" key="9">
    <source>
        <dbReference type="Pfam" id="PF12704"/>
    </source>
</evidence>
<dbReference type="Proteomes" id="UP001179121">
    <property type="component" value="Chromosome"/>
</dbReference>
<evidence type="ECO:0000313" key="10">
    <source>
        <dbReference type="EMBL" id="CAI4034001.1"/>
    </source>
</evidence>
<dbReference type="PANTHER" id="PTHR30572">
    <property type="entry name" value="MEMBRANE COMPONENT OF TRANSPORTER-RELATED"/>
    <property type="match status" value="1"/>
</dbReference>
<gene>
    <name evidence="10" type="ORF">DNFV4_04443</name>
</gene>
<organism evidence="10 11">
    <name type="scientific">Nitrospira tepida</name>
    <dbReference type="NCBI Taxonomy" id="2973512"/>
    <lineage>
        <taxon>Bacteria</taxon>
        <taxon>Pseudomonadati</taxon>
        <taxon>Nitrospirota</taxon>
        <taxon>Nitrospiria</taxon>
        <taxon>Nitrospirales</taxon>
        <taxon>Nitrospiraceae</taxon>
        <taxon>Nitrospira</taxon>
    </lineage>
</organism>
<keyword evidence="3 7" id="KW-0812">Transmembrane</keyword>
<keyword evidence="11" id="KW-1185">Reference proteome</keyword>
<feature type="domain" description="MacB-like periplasmic core" evidence="9">
    <location>
        <begin position="17"/>
        <end position="244"/>
    </location>
</feature>
<dbReference type="GO" id="GO:0022857">
    <property type="term" value="F:transmembrane transporter activity"/>
    <property type="evidence" value="ECO:0007669"/>
    <property type="project" value="TreeGrafter"/>
</dbReference>
<name>A0AA86N3J4_9BACT</name>
<dbReference type="InterPro" id="IPR050250">
    <property type="entry name" value="Macrolide_Exporter_MacB"/>
</dbReference>
<evidence type="ECO:0000256" key="7">
    <source>
        <dbReference type="SAM" id="Phobius"/>
    </source>
</evidence>
<evidence type="ECO:0000256" key="1">
    <source>
        <dbReference type="ARBA" id="ARBA00004651"/>
    </source>
</evidence>
<dbReference type="EMBL" id="OX365700">
    <property type="protein sequence ID" value="CAI4034001.1"/>
    <property type="molecule type" value="Genomic_DNA"/>
</dbReference>
<dbReference type="AlphaFoldDB" id="A0AA86N3J4"/>
<protein>
    <submittedName>
        <fullName evidence="10">FtsX-like permease family protein</fullName>
    </submittedName>
</protein>
<feature type="transmembrane region" description="Helical" evidence="7">
    <location>
        <begin position="279"/>
        <end position="305"/>
    </location>
</feature>
<evidence type="ECO:0000256" key="4">
    <source>
        <dbReference type="ARBA" id="ARBA00022989"/>
    </source>
</evidence>